<keyword evidence="7" id="KW-1185">Reference proteome</keyword>
<dbReference type="GO" id="GO:0017111">
    <property type="term" value="F:ribonucleoside triphosphate phosphatase activity"/>
    <property type="evidence" value="ECO:0007669"/>
    <property type="project" value="UniProtKB-UniRule"/>
</dbReference>
<dbReference type="Pfam" id="PF03266">
    <property type="entry name" value="NTPase_1"/>
    <property type="match status" value="1"/>
</dbReference>
<dbReference type="GO" id="GO:0016301">
    <property type="term" value="F:kinase activity"/>
    <property type="evidence" value="ECO:0007669"/>
    <property type="project" value="UniProtKB-KW"/>
</dbReference>
<keyword evidence="6" id="KW-0808">Transferase</keyword>
<evidence type="ECO:0000313" key="7">
    <source>
        <dbReference type="Proteomes" id="UP000009062"/>
    </source>
</evidence>
<evidence type="ECO:0000256" key="4">
    <source>
        <dbReference type="HAMAP-Rule" id="MF_00796"/>
    </source>
</evidence>
<evidence type="ECO:0000313" key="6">
    <source>
        <dbReference type="EMBL" id="AFA38444.1"/>
    </source>
</evidence>
<accession>H6Q746</accession>
<dbReference type="InterPro" id="IPR004948">
    <property type="entry name" value="Nuc-triphosphatase_THEP1"/>
</dbReference>
<dbReference type="PANTHER" id="PTHR43146:SF1">
    <property type="entry name" value="CANCER-RELATED NUCLEOSIDE-TRIPHOSPHATASE"/>
    <property type="match status" value="1"/>
</dbReference>
<dbReference type="InterPro" id="IPR027417">
    <property type="entry name" value="P-loop_NTPase"/>
</dbReference>
<proteinExistence type="inferred from homology"/>
<dbReference type="SUPFAM" id="SSF52540">
    <property type="entry name" value="P-loop containing nucleoside triphosphate hydrolases"/>
    <property type="match status" value="1"/>
</dbReference>
<dbReference type="EC" id="3.6.1.15" evidence="4"/>
<comment type="function">
    <text evidence="4">Has nucleotide phosphatase activity towards ATP, GTP, CTP, TTP and UTP. May hydrolyze nucleoside diphosphates with lower efficiency.</text>
</comment>
<keyword evidence="1 4" id="KW-0547">Nucleotide-binding</keyword>
<name>H6Q746_PYROT</name>
<dbReference type="PRINTS" id="PR00364">
    <property type="entry name" value="DISEASERSIST"/>
</dbReference>
<dbReference type="SMART" id="SM00382">
    <property type="entry name" value="AAA"/>
    <property type="match status" value="1"/>
</dbReference>
<dbReference type="Gene3D" id="3.40.50.300">
    <property type="entry name" value="P-loop containing nucleotide triphosphate hydrolases"/>
    <property type="match status" value="1"/>
</dbReference>
<dbReference type="HAMAP" id="MF_00796">
    <property type="entry name" value="NTPase_1"/>
    <property type="match status" value="1"/>
</dbReference>
<reference evidence="6 7" key="1">
    <citation type="journal article" date="2012" name="Stand. Genomic Sci.">
        <title>Complete genome sequence of Pyrobaculum oguniense.</title>
        <authorList>
            <person name="Bernick D.L."/>
            <person name="Karplus K."/>
            <person name="Lui L.M."/>
            <person name="Coker J.K."/>
            <person name="Murphy J.N."/>
            <person name="Chan P.P."/>
            <person name="Cozen A.E."/>
            <person name="Lowe T.M."/>
        </authorList>
    </citation>
    <scope>NUCLEOTIDE SEQUENCE [LARGE SCALE GENOMIC DNA]</scope>
    <source>
        <strain evidence="6 7">TE7</strain>
    </source>
</reference>
<evidence type="ECO:0000256" key="3">
    <source>
        <dbReference type="ARBA" id="ARBA00022840"/>
    </source>
</evidence>
<comment type="catalytic activity">
    <reaction evidence="4">
        <text>a ribonucleoside 5'-triphosphate + H2O = a ribonucleoside 5'-diphosphate + phosphate + H(+)</text>
        <dbReference type="Rhea" id="RHEA:23680"/>
        <dbReference type="ChEBI" id="CHEBI:15377"/>
        <dbReference type="ChEBI" id="CHEBI:15378"/>
        <dbReference type="ChEBI" id="CHEBI:43474"/>
        <dbReference type="ChEBI" id="CHEBI:57930"/>
        <dbReference type="ChEBI" id="CHEBI:61557"/>
        <dbReference type="EC" id="3.6.1.15"/>
    </reaction>
</comment>
<dbReference type="EMBL" id="CP003316">
    <property type="protein sequence ID" value="AFA38444.1"/>
    <property type="molecule type" value="Genomic_DNA"/>
</dbReference>
<feature type="binding site" evidence="4">
    <location>
        <begin position="101"/>
        <end position="108"/>
    </location>
    <ligand>
        <name>ATP</name>
        <dbReference type="ChEBI" id="CHEBI:30616"/>
    </ligand>
</feature>
<sequence>MTWRERAEVRIGISGMPGVGKTTLVLKVAELAAKKLRVCGFVTQEVKERGVRIGFDVVDIASGRRTPLARVGTGEPSVGKYVVFLGACSTISEALRGTCDLLIVDEIGAMEFKCPGFGSELERAVYNSPKVLAVVHRNYTNLAKSLGFEILWLTRDNWSTIYNQVVHRLGLA</sequence>
<evidence type="ECO:0000256" key="1">
    <source>
        <dbReference type="ARBA" id="ARBA00022741"/>
    </source>
</evidence>
<keyword evidence="6" id="KW-0418">Kinase</keyword>
<dbReference type="KEGG" id="pog:Pogu_0417"/>
<dbReference type="eggNOG" id="arCOG01034">
    <property type="taxonomic scope" value="Archaea"/>
</dbReference>
<keyword evidence="3 4" id="KW-0067">ATP-binding</keyword>
<dbReference type="AlphaFoldDB" id="H6Q746"/>
<dbReference type="NCBIfam" id="NF010248">
    <property type="entry name" value="PRK13695.1"/>
    <property type="match status" value="1"/>
</dbReference>
<dbReference type="CDD" id="cd19482">
    <property type="entry name" value="RecA-like_Thep1"/>
    <property type="match status" value="1"/>
</dbReference>
<comment type="similarity">
    <text evidence="4">Belongs to the THEP1 NTPase family.</text>
</comment>
<protein>
    <recommendedName>
        <fullName evidence="4">Nucleoside-triphosphatase Pogu_0417</fullName>
        <shortName evidence="4">NTPase</shortName>
        <ecNumber evidence="4">3.6.1.15</ecNumber>
    </recommendedName>
    <alternativeName>
        <fullName evidence="4">Nucleoside triphosphate phosphohydrolase</fullName>
    </alternativeName>
</protein>
<keyword evidence="2 4" id="KW-0378">Hydrolase</keyword>
<evidence type="ECO:0000259" key="5">
    <source>
        <dbReference type="SMART" id="SM00382"/>
    </source>
</evidence>
<dbReference type="HOGENOM" id="CLU_103145_1_1_2"/>
<dbReference type="Proteomes" id="UP000009062">
    <property type="component" value="Chromosome"/>
</dbReference>
<dbReference type="STRING" id="698757.Pogu_0417"/>
<organism evidence="6 7">
    <name type="scientific">Pyrobaculum oguniense (strain DSM 13380 / JCM 10595 / TE7)</name>
    <dbReference type="NCBI Taxonomy" id="698757"/>
    <lineage>
        <taxon>Archaea</taxon>
        <taxon>Thermoproteota</taxon>
        <taxon>Thermoprotei</taxon>
        <taxon>Thermoproteales</taxon>
        <taxon>Thermoproteaceae</taxon>
        <taxon>Pyrobaculum</taxon>
    </lineage>
</organism>
<dbReference type="GO" id="GO:0005524">
    <property type="term" value="F:ATP binding"/>
    <property type="evidence" value="ECO:0007669"/>
    <property type="project" value="UniProtKB-UniRule"/>
</dbReference>
<feature type="binding site" evidence="4">
    <location>
        <begin position="15"/>
        <end position="22"/>
    </location>
    <ligand>
        <name>ATP</name>
        <dbReference type="ChEBI" id="CHEBI:30616"/>
    </ligand>
</feature>
<dbReference type="PANTHER" id="PTHR43146">
    <property type="entry name" value="CANCER-RELATED NUCLEOSIDE-TRIPHOSPHATASE"/>
    <property type="match status" value="1"/>
</dbReference>
<dbReference type="InterPro" id="IPR003593">
    <property type="entry name" value="AAA+_ATPase"/>
</dbReference>
<gene>
    <name evidence="6" type="ordered locus">Pogu_0417</name>
</gene>
<evidence type="ECO:0000256" key="2">
    <source>
        <dbReference type="ARBA" id="ARBA00022801"/>
    </source>
</evidence>
<feature type="domain" description="AAA+ ATPase" evidence="5">
    <location>
        <begin position="7"/>
        <end position="157"/>
    </location>
</feature>